<evidence type="ECO:0000256" key="1">
    <source>
        <dbReference type="SAM" id="MobiDB-lite"/>
    </source>
</evidence>
<feature type="region of interest" description="Disordered" evidence="1">
    <location>
        <begin position="1"/>
        <end position="72"/>
    </location>
</feature>
<feature type="compositionally biased region" description="Polar residues" evidence="1">
    <location>
        <begin position="1"/>
        <end position="12"/>
    </location>
</feature>
<gene>
    <name evidence="2" type="ORF">BDV29DRAFT_185678</name>
</gene>
<name>A0A5N5WKV7_9EURO</name>
<feature type="compositionally biased region" description="Acidic residues" evidence="1">
    <location>
        <begin position="60"/>
        <end position="69"/>
    </location>
</feature>
<dbReference type="Proteomes" id="UP000326565">
    <property type="component" value="Unassembled WGS sequence"/>
</dbReference>
<protein>
    <submittedName>
        <fullName evidence="2">Uncharacterized protein</fullName>
    </submittedName>
</protein>
<dbReference type="AlphaFoldDB" id="A0A5N5WKV7"/>
<accession>A0A5N5WKV7</accession>
<evidence type="ECO:0000313" key="2">
    <source>
        <dbReference type="EMBL" id="KAB8067702.1"/>
    </source>
</evidence>
<feature type="compositionally biased region" description="Low complexity" evidence="1">
    <location>
        <begin position="37"/>
        <end position="48"/>
    </location>
</feature>
<proteinExistence type="predicted"/>
<keyword evidence="3" id="KW-1185">Reference proteome</keyword>
<organism evidence="2 3">
    <name type="scientific">Aspergillus leporis</name>
    <dbReference type="NCBI Taxonomy" id="41062"/>
    <lineage>
        <taxon>Eukaryota</taxon>
        <taxon>Fungi</taxon>
        <taxon>Dikarya</taxon>
        <taxon>Ascomycota</taxon>
        <taxon>Pezizomycotina</taxon>
        <taxon>Eurotiomycetes</taxon>
        <taxon>Eurotiomycetidae</taxon>
        <taxon>Eurotiales</taxon>
        <taxon>Aspergillaceae</taxon>
        <taxon>Aspergillus</taxon>
        <taxon>Aspergillus subgen. Circumdati</taxon>
    </lineage>
</organism>
<dbReference type="OrthoDB" id="5420368at2759"/>
<reference evidence="2 3" key="1">
    <citation type="submission" date="2019-04" db="EMBL/GenBank/DDBJ databases">
        <title>Friends and foes A comparative genomics study of 23 Aspergillus species from section Flavi.</title>
        <authorList>
            <consortium name="DOE Joint Genome Institute"/>
            <person name="Kjaerbolling I."/>
            <person name="Vesth T."/>
            <person name="Frisvad J.C."/>
            <person name="Nybo J.L."/>
            <person name="Theobald S."/>
            <person name="Kildgaard S."/>
            <person name="Isbrandt T."/>
            <person name="Kuo A."/>
            <person name="Sato A."/>
            <person name="Lyhne E.K."/>
            <person name="Kogle M.E."/>
            <person name="Wiebenga A."/>
            <person name="Kun R.S."/>
            <person name="Lubbers R.J."/>
            <person name="Makela M.R."/>
            <person name="Barry K."/>
            <person name="Chovatia M."/>
            <person name="Clum A."/>
            <person name="Daum C."/>
            <person name="Haridas S."/>
            <person name="He G."/>
            <person name="LaButti K."/>
            <person name="Lipzen A."/>
            <person name="Mondo S."/>
            <person name="Riley R."/>
            <person name="Salamov A."/>
            <person name="Simmons B.A."/>
            <person name="Magnuson J.K."/>
            <person name="Henrissat B."/>
            <person name="Mortensen U.H."/>
            <person name="Larsen T.O."/>
            <person name="Devries R.P."/>
            <person name="Grigoriev I.V."/>
            <person name="Machida M."/>
            <person name="Baker S.E."/>
            <person name="Andersen M.R."/>
        </authorList>
    </citation>
    <scope>NUCLEOTIDE SEQUENCE [LARGE SCALE GENOMIC DNA]</scope>
    <source>
        <strain evidence="2 3">CBS 151.66</strain>
    </source>
</reference>
<sequence>MRQIVKTSNSGTEGHFNIGKGGPSSATSTPRKPRKNAATASKAPTPTSGKRKQDAKATEDTEVAVEEGAETPMRVASAAGAVLKEEPKEDVFMGHDASPSKRVRRASVLHPGMVSNFGEEDSQTELDSSVSEYLPEDSYKMVEDEDFWFA</sequence>
<dbReference type="EMBL" id="ML732455">
    <property type="protein sequence ID" value="KAB8067702.1"/>
    <property type="molecule type" value="Genomic_DNA"/>
</dbReference>
<evidence type="ECO:0000313" key="3">
    <source>
        <dbReference type="Proteomes" id="UP000326565"/>
    </source>
</evidence>